<proteinExistence type="predicted"/>
<evidence type="ECO:0000313" key="3">
    <source>
        <dbReference type="Proteomes" id="UP001378956"/>
    </source>
</evidence>
<organism evidence="2 3">
    <name type="scientific">Pedobacter panaciterrae</name>
    <dbReference type="NCBI Taxonomy" id="363849"/>
    <lineage>
        <taxon>Bacteria</taxon>
        <taxon>Pseudomonadati</taxon>
        <taxon>Bacteroidota</taxon>
        <taxon>Sphingobacteriia</taxon>
        <taxon>Sphingobacteriales</taxon>
        <taxon>Sphingobacteriaceae</taxon>
        <taxon>Pedobacter</taxon>
    </lineage>
</organism>
<name>A0ABU8NSE9_9SPHI</name>
<dbReference type="InterPro" id="IPR018490">
    <property type="entry name" value="cNMP-bd_dom_sf"/>
</dbReference>
<dbReference type="InterPro" id="IPR014710">
    <property type="entry name" value="RmlC-like_jellyroll"/>
</dbReference>
<dbReference type="InterPro" id="IPR000595">
    <property type="entry name" value="cNMP-bd_dom"/>
</dbReference>
<accession>A0ABU8NSE9</accession>
<dbReference type="RefSeq" id="WP_337717742.1">
    <property type="nucleotide sequence ID" value="NZ_JBBEUB010000010.1"/>
</dbReference>
<feature type="domain" description="Cyclic nucleotide-binding" evidence="1">
    <location>
        <begin position="10"/>
        <end position="113"/>
    </location>
</feature>
<evidence type="ECO:0000259" key="1">
    <source>
        <dbReference type="PROSITE" id="PS50042"/>
    </source>
</evidence>
<dbReference type="Proteomes" id="UP001378956">
    <property type="component" value="Unassembled WGS sequence"/>
</dbReference>
<keyword evidence="3" id="KW-1185">Reference proteome</keyword>
<dbReference type="PROSITE" id="PS50042">
    <property type="entry name" value="CNMP_BINDING_3"/>
    <property type="match status" value="1"/>
</dbReference>
<comment type="caution">
    <text evidence="2">The sequence shown here is derived from an EMBL/GenBank/DDBJ whole genome shotgun (WGS) entry which is preliminary data.</text>
</comment>
<reference evidence="2 3" key="1">
    <citation type="submission" date="2024-03" db="EMBL/GenBank/DDBJ databases">
        <title>Sequence of Lycoming College Course Isolates.</title>
        <authorList>
            <person name="Plotts O."/>
            <person name="Newman J."/>
        </authorList>
    </citation>
    <scope>NUCLEOTIDE SEQUENCE [LARGE SCALE GENOMIC DNA]</scope>
    <source>
        <strain evidence="2 3">CJB-3</strain>
    </source>
</reference>
<dbReference type="SMART" id="SM00100">
    <property type="entry name" value="cNMP"/>
    <property type="match status" value="1"/>
</dbReference>
<evidence type="ECO:0000313" key="2">
    <source>
        <dbReference type="EMBL" id="MEJ2905172.1"/>
    </source>
</evidence>
<dbReference type="Pfam" id="PF00027">
    <property type="entry name" value="cNMP_binding"/>
    <property type="match status" value="1"/>
</dbReference>
<dbReference type="EMBL" id="JBBEUB010000010">
    <property type="protein sequence ID" value="MEJ2905172.1"/>
    <property type="molecule type" value="Genomic_DNA"/>
</dbReference>
<gene>
    <name evidence="2" type="ORF">WAE58_22190</name>
</gene>
<dbReference type="CDD" id="cd00038">
    <property type="entry name" value="CAP_ED"/>
    <property type="match status" value="1"/>
</dbReference>
<dbReference type="Gene3D" id="2.60.120.10">
    <property type="entry name" value="Jelly Rolls"/>
    <property type="match status" value="1"/>
</dbReference>
<dbReference type="SUPFAM" id="SSF51206">
    <property type="entry name" value="cAMP-binding domain-like"/>
    <property type="match status" value="1"/>
</dbReference>
<sequence>METLIAFFRSFKTITDDEAAIICSHFQDKDFKEGEYLFSEGKVCKTLFFIDTGILRIVTTNQKGTDVTYYFIDDKQFCTILQSFNEETIASEGIQACCDTHVLAISKKKLLELYQKLPLMADLINEIHQQRMLEKIRLKNAYSGHDAVERYQVFLSEQPQIAYRVPLNYIASYLNVTPQSLSRIRRKLA</sequence>
<protein>
    <submittedName>
        <fullName evidence="2">Crp/Fnr family transcriptional regulator</fullName>
    </submittedName>
</protein>